<evidence type="ECO:0000259" key="1">
    <source>
        <dbReference type="Pfam" id="PF04780"/>
    </source>
</evidence>
<proteinExistence type="predicted"/>
<dbReference type="Proteomes" id="UP000886595">
    <property type="component" value="Unassembled WGS sequence"/>
</dbReference>
<feature type="domain" description="DUF629" evidence="1">
    <location>
        <begin position="195"/>
        <end position="222"/>
    </location>
</feature>
<organism evidence="3 4">
    <name type="scientific">Brassica carinata</name>
    <name type="common">Ethiopian mustard</name>
    <name type="synonym">Abyssinian cabbage</name>
    <dbReference type="NCBI Taxonomy" id="52824"/>
    <lineage>
        <taxon>Eukaryota</taxon>
        <taxon>Viridiplantae</taxon>
        <taxon>Streptophyta</taxon>
        <taxon>Embryophyta</taxon>
        <taxon>Tracheophyta</taxon>
        <taxon>Spermatophyta</taxon>
        <taxon>Magnoliopsida</taxon>
        <taxon>eudicotyledons</taxon>
        <taxon>Gunneridae</taxon>
        <taxon>Pentapetalae</taxon>
        <taxon>rosids</taxon>
        <taxon>malvids</taxon>
        <taxon>Brassicales</taxon>
        <taxon>Brassicaceae</taxon>
        <taxon>Brassiceae</taxon>
        <taxon>Brassica</taxon>
    </lineage>
</organism>
<dbReference type="EMBL" id="JAAMPC010000007">
    <property type="protein sequence ID" value="KAG2301164.1"/>
    <property type="molecule type" value="Genomic_DNA"/>
</dbReference>
<dbReference type="Pfam" id="PF04780">
    <property type="entry name" value="DUF629"/>
    <property type="match status" value="1"/>
</dbReference>
<name>A0A8X7SC23_BRACI</name>
<keyword evidence="4" id="KW-1185">Reference proteome</keyword>
<reference evidence="3 4" key="1">
    <citation type="submission" date="2020-02" db="EMBL/GenBank/DDBJ databases">
        <authorList>
            <person name="Ma Q."/>
            <person name="Huang Y."/>
            <person name="Song X."/>
            <person name="Pei D."/>
        </authorList>
    </citation>
    <scope>NUCLEOTIDE SEQUENCE [LARGE SCALE GENOMIC DNA]</scope>
    <source>
        <strain evidence="3">Sxm20200214</strain>
        <tissue evidence="3">Leaf</tissue>
    </source>
</reference>
<gene>
    <name evidence="3" type="ORF">Bca52824_029815</name>
</gene>
<accession>A0A8X7SC23</accession>
<evidence type="ECO:0000313" key="4">
    <source>
        <dbReference type="Proteomes" id="UP000886595"/>
    </source>
</evidence>
<dbReference type="InterPro" id="IPR006866">
    <property type="entry name" value="DUF627_N"/>
</dbReference>
<protein>
    <submittedName>
        <fullName evidence="3">Uncharacterized protein</fullName>
    </submittedName>
</protein>
<sequence>MESSLFNDDEEGAELFCNAKDLITKGDHSKALEIIVDLLVFYAQKQGSSLLHSEQARIFSKLSRAAATTENPNLAFTFLLVLVSCYFQDVNLLRLCAEGLHDLAQRLGSPLYYKECVRIAKQALYVSHKDNNVAQNELLRGLEEKRRMKLELLIKDSEFRISGSKTESIRNDEPKFVESKRSPEPVKDEANKGPRLFWMGLDVKIKRELMKVSIEKLRGFVTVRGH</sequence>
<comment type="caution">
    <text evidence="3">The sequence shown here is derived from an EMBL/GenBank/DDBJ whole genome shotgun (WGS) entry which is preliminary data.</text>
</comment>
<evidence type="ECO:0000259" key="2">
    <source>
        <dbReference type="Pfam" id="PF04781"/>
    </source>
</evidence>
<dbReference type="Pfam" id="PF04781">
    <property type="entry name" value="DUF627"/>
    <property type="match status" value="1"/>
</dbReference>
<dbReference type="InterPro" id="IPR006865">
    <property type="entry name" value="DUF629"/>
</dbReference>
<dbReference type="AlphaFoldDB" id="A0A8X7SC23"/>
<evidence type="ECO:0000313" key="3">
    <source>
        <dbReference type="EMBL" id="KAG2301164.1"/>
    </source>
</evidence>
<feature type="domain" description="DUF627" evidence="2">
    <location>
        <begin position="19"/>
        <end position="127"/>
    </location>
</feature>